<dbReference type="RefSeq" id="WP_198060072.1">
    <property type="nucleotide sequence ID" value="NZ_CP065856.1"/>
</dbReference>
<dbReference type="PANTHER" id="PTHR43386">
    <property type="entry name" value="OLIGOPEPTIDE TRANSPORT SYSTEM PERMEASE PROTEIN APPC"/>
    <property type="match status" value="1"/>
</dbReference>
<sequence length="486" mass="52011">MAGTTADPERASTALPTESPALVWAAAGVALFALEFGALATFLTGMVADGLAFVPPLGPAQPVVATLVEWANAAQSVAREVPTLLSRETVPNGGYWNGNRWVGTFLGLEPAIAWAVRVALVYGYAFACAGWAVFGYRLYRREIRPTEWSPRDDVVDRFRSHTWGKFGLLVVFMFVVMAVFAPALGPTTVEQNMRDSYSNEISYWNSDVGEVQTTLVGQANLESQSTGTSSRVMPFSYDDYNRYHPFGTLPTGRDLFTFIATGSRISLIIGVLSVGLSALLAASLALVAAYYRGRVDLGMVLLSDAVMAMPQLLLLIMLTQVLAETWIGGIYSGAFVLALIFAGTGWTYMWRSVRGPALQVAQRQWVDAARSFGQKPRVIMRRHMLPYITGYLLVYGSMTLGGAIIAIAGLSFLGLGVSPPTPEWGRAINLGQDYVTTGSWHISLVPGILITIVVTGFNALGDGVRDAIDPQSDSAGGAAAGRGGGA</sequence>
<feature type="transmembrane region" description="Helical" evidence="7">
    <location>
        <begin position="301"/>
        <end position="323"/>
    </location>
</feature>
<dbReference type="PANTHER" id="PTHR43386:SF1">
    <property type="entry name" value="D,D-DIPEPTIDE TRANSPORT SYSTEM PERMEASE PROTEIN DDPC-RELATED"/>
    <property type="match status" value="1"/>
</dbReference>
<dbReference type="Gene3D" id="1.10.3720.10">
    <property type="entry name" value="MetI-like"/>
    <property type="match status" value="1"/>
</dbReference>
<feature type="transmembrane region" description="Helical" evidence="7">
    <location>
        <begin position="265"/>
        <end position="289"/>
    </location>
</feature>
<dbReference type="InterPro" id="IPR035906">
    <property type="entry name" value="MetI-like_sf"/>
</dbReference>
<evidence type="ECO:0000256" key="5">
    <source>
        <dbReference type="ARBA" id="ARBA00022989"/>
    </source>
</evidence>
<organism evidence="9 10">
    <name type="scientific">Halosimplex litoreum</name>
    <dbReference type="NCBI Taxonomy" id="1198301"/>
    <lineage>
        <taxon>Archaea</taxon>
        <taxon>Methanobacteriati</taxon>
        <taxon>Methanobacteriota</taxon>
        <taxon>Stenosarchaea group</taxon>
        <taxon>Halobacteria</taxon>
        <taxon>Halobacteriales</taxon>
        <taxon>Haloarculaceae</taxon>
        <taxon>Halosimplex</taxon>
    </lineage>
</organism>
<dbReference type="SUPFAM" id="SSF161098">
    <property type="entry name" value="MetI-like"/>
    <property type="match status" value="1"/>
</dbReference>
<comment type="similarity">
    <text evidence="7">Belongs to the binding-protein-dependent transport system permease family.</text>
</comment>
<dbReference type="Pfam" id="PF12911">
    <property type="entry name" value="OppC_N"/>
    <property type="match status" value="1"/>
</dbReference>
<keyword evidence="4 7" id="KW-0812">Transmembrane</keyword>
<dbReference type="AlphaFoldDB" id="A0A7T3KTQ1"/>
<keyword evidence="3" id="KW-1003">Cell membrane</keyword>
<dbReference type="Pfam" id="PF00528">
    <property type="entry name" value="BPD_transp_1"/>
    <property type="match status" value="1"/>
</dbReference>
<keyword evidence="5 7" id="KW-1133">Transmembrane helix</keyword>
<dbReference type="GO" id="GO:0005886">
    <property type="term" value="C:plasma membrane"/>
    <property type="evidence" value="ECO:0007669"/>
    <property type="project" value="UniProtKB-SubCell"/>
</dbReference>
<evidence type="ECO:0000259" key="8">
    <source>
        <dbReference type="PROSITE" id="PS50928"/>
    </source>
</evidence>
<feature type="transmembrane region" description="Helical" evidence="7">
    <location>
        <begin position="385"/>
        <end position="418"/>
    </location>
</feature>
<reference evidence="9 10" key="1">
    <citation type="submission" date="2020-12" db="EMBL/GenBank/DDBJ databases">
        <title>Halosimplex halophilum sp. nov. and Halosimplex salinum sp. nov., two new members of the genus Halosimplex.</title>
        <authorList>
            <person name="Cui H.L."/>
        </authorList>
    </citation>
    <scope>NUCLEOTIDE SEQUENCE [LARGE SCALE GENOMIC DNA]</scope>
    <source>
        <strain evidence="9 10">YGH94</strain>
    </source>
</reference>
<evidence type="ECO:0000313" key="9">
    <source>
        <dbReference type="EMBL" id="QPV61239.1"/>
    </source>
</evidence>
<evidence type="ECO:0000313" key="10">
    <source>
        <dbReference type="Proteomes" id="UP000595001"/>
    </source>
</evidence>
<evidence type="ECO:0000256" key="7">
    <source>
        <dbReference type="RuleBase" id="RU363032"/>
    </source>
</evidence>
<feature type="transmembrane region" description="Helical" evidence="7">
    <location>
        <begin position="329"/>
        <end position="349"/>
    </location>
</feature>
<dbReference type="KEGG" id="hlt:I7X12_10690"/>
<dbReference type="GeneID" id="60588965"/>
<gene>
    <name evidence="9" type="ORF">I7X12_10690</name>
</gene>
<feature type="domain" description="ABC transmembrane type-1" evidence="8">
    <location>
        <begin position="263"/>
        <end position="461"/>
    </location>
</feature>
<feature type="transmembrane region" description="Helical" evidence="7">
    <location>
        <begin position="166"/>
        <end position="185"/>
    </location>
</feature>
<feature type="transmembrane region" description="Helical" evidence="7">
    <location>
        <begin position="111"/>
        <end position="134"/>
    </location>
</feature>
<comment type="subcellular location">
    <subcellularLocation>
        <location evidence="1 7">Cell membrane</location>
        <topology evidence="1 7">Multi-pass membrane protein</topology>
    </subcellularLocation>
</comment>
<proteinExistence type="inferred from homology"/>
<evidence type="ECO:0000256" key="1">
    <source>
        <dbReference type="ARBA" id="ARBA00004651"/>
    </source>
</evidence>
<evidence type="ECO:0000256" key="6">
    <source>
        <dbReference type="ARBA" id="ARBA00023136"/>
    </source>
</evidence>
<accession>A0A7T3KTQ1</accession>
<dbReference type="InterPro" id="IPR050366">
    <property type="entry name" value="BP-dependent_transpt_permease"/>
</dbReference>
<dbReference type="OrthoDB" id="312811at2157"/>
<evidence type="ECO:0000256" key="4">
    <source>
        <dbReference type="ARBA" id="ARBA00022692"/>
    </source>
</evidence>
<evidence type="ECO:0000256" key="3">
    <source>
        <dbReference type="ARBA" id="ARBA00022475"/>
    </source>
</evidence>
<protein>
    <submittedName>
        <fullName evidence="9">ABC transporter permease</fullName>
    </submittedName>
</protein>
<dbReference type="Proteomes" id="UP000595001">
    <property type="component" value="Chromosome"/>
</dbReference>
<name>A0A7T3KTQ1_9EURY</name>
<keyword evidence="2 7" id="KW-0813">Transport</keyword>
<keyword evidence="6 7" id="KW-0472">Membrane</keyword>
<dbReference type="PROSITE" id="PS50928">
    <property type="entry name" value="ABC_TM1"/>
    <property type="match status" value="1"/>
</dbReference>
<keyword evidence="10" id="KW-1185">Reference proteome</keyword>
<dbReference type="InterPro" id="IPR000515">
    <property type="entry name" value="MetI-like"/>
</dbReference>
<feature type="transmembrane region" description="Helical" evidence="7">
    <location>
        <begin position="438"/>
        <end position="460"/>
    </location>
</feature>
<feature type="transmembrane region" description="Helical" evidence="7">
    <location>
        <begin position="21"/>
        <end position="48"/>
    </location>
</feature>
<dbReference type="InterPro" id="IPR025966">
    <property type="entry name" value="OppC_N"/>
</dbReference>
<dbReference type="CDD" id="cd06261">
    <property type="entry name" value="TM_PBP2"/>
    <property type="match status" value="1"/>
</dbReference>
<dbReference type="GO" id="GO:0055085">
    <property type="term" value="P:transmembrane transport"/>
    <property type="evidence" value="ECO:0007669"/>
    <property type="project" value="InterPro"/>
</dbReference>
<evidence type="ECO:0000256" key="2">
    <source>
        <dbReference type="ARBA" id="ARBA00022448"/>
    </source>
</evidence>
<dbReference type="EMBL" id="CP065856">
    <property type="protein sequence ID" value="QPV61239.1"/>
    <property type="molecule type" value="Genomic_DNA"/>
</dbReference>